<dbReference type="OrthoDB" id="3421368at2"/>
<dbReference type="Gene3D" id="3.90.820.10">
    <property type="entry name" value="Structural Genomics, Unknown Function 30-nov-00 1gh9 Mol_id"/>
    <property type="match status" value="1"/>
</dbReference>
<dbReference type="Proteomes" id="UP000237846">
    <property type="component" value="Unassembled WGS sequence"/>
</dbReference>
<evidence type="ECO:0000313" key="2">
    <source>
        <dbReference type="Proteomes" id="UP000237846"/>
    </source>
</evidence>
<keyword evidence="2" id="KW-1185">Reference proteome</keyword>
<sequence>MNRTERLCAAERCDRPVHTTELCHRCADGLRAALRRVGALAAELRTTVTRQDRIGAGTGGRRGAEQPLAVNLAASDAEHALRAALVGWVRVLMEAEPPTLHGPACAACLHLECARIRAQGWPADTLGAMATWLAERTARIQTHPAAAEIHDEITERLRGAWRAVDRPGERWYAGRCTACGTDLYARPGAAWVRCAPCGQEWEVGAVRASLLEQAEDYLGTASEVVRAVTALRGRVTAATLRTWVARGRLTAHRSADGQTRYRVGDVAGLVRQTEGRTEERV</sequence>
<dbReference type="AlphaFoldDB" id="A0A2T0PVN3"/>
<protein>
    <submittedName>
        <fullName evidence="1">YD repeat-containing protein</fullName>
    </submittedName>
</protein>
<dbReference type="EMBL" id="PVZC01000009">
    <property type="protein sequence ID" value="PRX95589.1"/>
    <property type="molecule type" value="Genomic_DNA"/>
</dbReference>
<evidence type="ECO:0000313" key="1">
    <source>
        <dbReference type="EMBL" id="PRX95589.1"/>
    </source>
</evidence>
<dbReference type="RefSeq" id="WP_106251794.1">
    <property type="nucleotide sequence ID" value="NZ_PVZC01000009.1"/>
</dbReference>
<gene>
    <name evidence="1" type="ORF">CLV72_109198</name>
</gene>
<comment type="caution">
    <text evidence="1">The sequence shown here is derived from an EMBL/GenBank/DDBJ whole genome shotgun (WGS) entry which is preliminary data.</text>
</comment>
<reference evidence="1 2" key="1">
    <citation type="submission" date="2018-03" db="EMBL/GenBank/DDBJ databases">
        <title>Genomic Encyclopedia of Archaeal and Bacterial Type Strains, Phase II (KMG-II): from individual species to whole genera.</title>
        <authorList>
            <person name="Goeker M."/>
        </authorList>
    </citation>
    <scope>NUCLEOTIDE SEQUENCE [LARGE SCALE GENOMIC DNA]</scope>
    <source>
        <strain evidence="1 2">DSM 45601</strain>
    </source>
</reference>
<proteinExistence type="predicted"/>
<name>A0A2T0PVN3_9ACTN</name>
<organism evidence="1 2">
    <name type="scientific">Allonocardiopsis opalescens</name>
    <dbReference type="NCBI Taxonomy" id="1144618"/>
    <lineage>
        <taxon>Bacteria</taxon>
        <taxon>Bacillati</taxon>
        <taxon>Actinomycetota</taxon>
        <taxon>Actinomycetes</taxon>
        <taxon>Streptosporangiales</taxon>
        <taxon>Allonocardiopsis</taxon>
    </lineage>
</organism>
<accession>A0A2T0PVN3</accession>